<dbReference type="EMBL" id="VIXA01000001">
    <property type="protein sequence ID" value="TWG28064.1"/>
    <property type="molecule type" value="Genomic_DNA"/>
</dbReference>
<organism evidence="1 2">
    <name type="scientific">Micromonospora palomenae</name>
    <dbReference type="NCBI Taxonomy" id="1461247"/>
    <lineage>
        <taxon>Bacteria</taxon>
        <taxon>Bacillati</taxon>
        <taxon>Actinomycetota</taxon>
        <taxon>Actinomycetes</taxon>
        <taxon>Micromonosporales</taxon>
        <taxon>Micromonosporaceae</taxon>
        <taxon>Micromonospora</taxon>
    </lineage>
</organism>
<name>A0A561WW18_9ACTN</name>
<dbReference type="RefSeq" id="WP_154937050.1">
    <property type="nucleotide sequence ID" value="NZ_VIXA01000001.1"/>
</dbReference>
<evidence type="ECO:0000313" key="2">
    <source>
        <dbReference type="Proteomes" id="UP000319927"/>
    </source>
</evidence>
<sequence length="160" mass="17502">MPAEPTRRYKVSPYVEFGTFQLSDSVNVGTPLQEADRLTSGLFVGTAGGILFRSAGTDFYPTVVLELWPSEPPPDSGSWEEAEESDFDSQDGSLQFMSVMAVFAGEQIPLPGPGTYQARVYRRGRDRAAALHGKALNYRGVEEWLVQIWPTPAQDAGQAS</sequence>
<keyword evidence="2" id="KW-1185">Reference proteome</keyword>
<proteinExistence type="predicted"/>
<dbReference type="AlphaFoldDB" id="A0A561WW18"/>
<dbReference type="Proteomes" id="UP000319927">
    <property type="component" value="Unassembled WGS sequence"/>
</dbReference>
<accession>A0A561WW18</accession>
<reference evidence="1 2" key="1">
    <citation type="submission" date="2019-06" db="EMBL/GenBank/DDBJ databases">
        <title>Sequencing the genomes of 1000 actinobacteria strains.</title>
        <authorList>
            <person name="Klenk H.-P."/>
        </authorList>
    </citation>
    <scope>NUCLEOTIDE SEQUENCE [LARGE SCALE GENOMIC DNA]</scope>
    <source>
        <strain evidence="1 2">DSM 102131</strain>
    </source>
</reference>
<dbReference type="OrthoDB" id="4485313at2"/>
<comment type="caution">
    <text evidence="1">The sequence shown here is derived from an EMBL/GenBank/DDBJ whole genome shotgun (WGS) entry which is preliminary data.</text>
</comment>
<evidence type="ECO:0000313" key="1">
    <source>
        <dbReference type="EMBL" id="TWG28064.1"/>
    </source>
</evidence>
<gene>
    <name evidence="1" type="ORF">FHX75_111215</name>
</gene>
<protein>
    <submittedName>
        <fullName evidence="1">Uncharacterized protein</fullName>
    </submittedName>
</protein>